<dbReference type="InterPro" id="IPR029064">
    <property type="entry name" value="Ribosomal_eL30-like_sf"/>
</dbReference>
<sequence length="287" mass="29998">MRNPHDEALGAPKSPLPHAGGGGGGPVEGATPQDRPSPDPSRKREGKEDPIRRCILTGDRAPREALVRLALSPDGAVLPDVRAKAPGRGAWIGVTRADLTTAIAKGKLKGALARAFKTGPIAIPADLPERLVAALERAALDRLGLESRSGTLLTGSEKIEAAARSGQLHLLLHACDAGTDGNRKLDQAWRVGRDEEGSVLRGLVLPVPRTTLAVALGRQNVVHIGLTERDAAARVEEALHRWLHFLGPDPILSPCETASQGASASPHDAGAEISGPEPDADTTLRGI</sequence>
<dbReference type="OrthoDB" id="9799836at2"/>
<feature type="domain" description="YlxR" evidence="2">
    <location>
        <begin position="52"/>
        <end position="117"/>
    </location>
</feature>
<dbReference type="Gene3D" id="3.30.1230.10">
    <property type="entry name" value="YlxR-like"/>
    <property type="match status" value="1"/>
</dbReference>
<keyword evidence="4" id="KW-1185">Reference proteome</keyword>
<dbReference type="Pfam" id="PF04296">
    <property type="entry name" value="YlxR"/>
    <property type="match status" value="1"/>
</dbReference>
<evidence type="ECO:0000256" key="1">
    <source>
        <dbReference type="SAM" id="MobiDB-lite"/>
    </source>
</evidence>
<dbReference type="EMBL" id="SGIS01000005">
    <property type="protein sequence ID" value="RZF65631.1"/>
    <property type="molecule type" value="Genomic_DNA"/>
</dbReference>
<organism evidence="3 4">
    <name type="scientific">Sphingomonas populi</name>
    <dbReference type="NCBI Taxonomy" id="2484750"/>
    <lineage>
        <taxon>Bacteria</taxon>
        <taxon>Pseudomonadati</taxon>
        <taxon>Pseudomonadota</taxon>
        <taxon>Alphaproteobacteria</taxon>
        <taxon>Sphingomonadales</taxon>
        <taxon>Sphingomonadaceae</taxon>
        <taxon>Sphingomonas</taxon>
    </lineage>
</organism>
<dbReference type="SUPFAM" id="SSF55315">
    <property type="entry name" value="L30e-like"/>
    <property type="match status" value="1"/>
</dbReference>
<dbReference type="InterPro" id="IPR035931">
    <property type="entry name" value="YlxR-like_sf"/>
</dbReference>
<evidence type="ECO:0000313" key="4">
    <source>
        <dbReference type="Proteomes" id="UP000292085"/>
    </source>
</evidence>
<dbReference type="InterPro" id="IPR007393">
    <property type="entry name" value="YlxR_dom"/>
</dbReference>
<feature type="region of interest" description="Disordered" evidence="1">
    <location>
        <begin position="1"/>
        <end position="52"/>
    </location>
</feature>
<dbReference type="SUPFAM" id="SSF64376">
    <property type="entry name" value="YlxR-like"/>
    <property type="match status" value="1"/>
</dbReference>
<dbReference type="RefSeq" id="WP_130155565.1">
    <property type="nucleotide sequence ID" value="NZ_SGIS01000005.1"/>
</dbReference>
<dbReference type="AlphaFoldDB" id="A0A4Q6Y021"/>
<dbReference type="PANTHER" id="PTHR34215:SF1">
    <property type="entry name" value="YLXR DOMAIN-CONTAINING PROTEIN"/>
    <property type="match status" value="1"/>
</dbReference>
<accession>A0A4Q6Y021</accession>
<evidence type="ECO:0000313" key="3">
    <source>
        <dbReference type="EMBL" id="RZF65631.1"/>
    </source>
</evidence>
<feature type="region of interest" description="Disordered" evidence="1">
    <location>
        <begin position="254"/>
        <end position="287"/>
    </location>
</feature>
<comment type="caution">
    <text evidence="3">The sequence shown here is derived from an EMBL/GenBank/DDBJ whole genome shotgun (WGS) entry which is preliminary data.</text>
</comment>
<proteinExistence type="predicted"/>
<gene>
    <name evidence="3" type="ORF">EWE75_04865</name>
</gene>
<feature type="compositionally biased region" description="Basic and acidic residues" evidence="1">
    <location>
        <begin position="36"/>
        <end position="52"/>
    </location>
</feature>
<dbReference type="PANTHER" id="PTHR34215">
    <property type="entry name" value="BLL0784 PROTEIN"/>
    <property type="match status" value="1"/>
</dbReference>
<dbReference type="Proteomes" id="UP000292085">
    <property type="component" value="Unassembled WGS sequence"/>
</dbReference>
<dbReference type="InterPro" id="IPR037465">
    <property type="entry name" value="YlxR"/>
</dbReference>
<protein>
    <submittedName>
        <fullName evidence="3">DUF448 domain-containing protein</fullName>
    </submittedName>
</protein>
<reference evidence="3 4" key="1">
    <citation type="submission" date="2019-02" db="EMBL/GenBank/DDBJ databases">
        <authorList>
            <person name="Li Y."/>
        </authorList>
    </citation>
    <scope>NUCLEOTIDE SEQUENCE [LARGE SCALE GENOMIC DNA]</scope>
    <source>
        <strain evidence="3 4">3-7</strain>
    </source>
</reference>
<name>A0A4Q6Y021_9SPHN</name>
<evidence type="ECO:0000259" key="2">
    <source>
        <dbReference type="Pfam" id="PF04296"/>
    </source>
</evidence>
<dbReference type="Gene3D" id="3.30.1330.30">
    <property type="match status" value="1"/>
</dbReference>